<dbReference type="GO" id="GO:0008168">
    <property type="term" value="F:methyltransferase activity"/>
    <property type="evidence" value="ECO:0007669"/>
    <property type="project" value="UniProtKB-KW"/>
</dbReference>
<evidence type="ECO:0000313" key="1">
    <source>
        <dbReference type="EMBL" id="QLL62261.1"/>
    </source>
</evidence>
<dbReference type="AlphaFoldDB" id="A0A859QUD3"/>
<dbReference type="RefSeq" id="WP_180938168.1">
    <property type="nucleotide sequence ID" value="NZ_CP041238.1"/>
</dbReference>
<dbReference type="PANTHER" id="PTHR43591:SF24">
    <property type="entry name" value="2-METHOXY-6-POLYPRENYL-1,4-BENZOQUINOL METHYLASE, MITOCHONDRIAL"/>
    <property type="match status" value="1"/>
</dbReference>
<dbReference type="Proteomes" id="UP000510721">
    <property type="component" value="Chromosome"/>
</dbReference>
<name>A0A859QUD3_9HYPH</name>
<dbReference type="PANTHER" id="PTHR43591">
    <property type="entry name" value="METHYLTRANSFERASE"/>
    <property type="match status" value="1"/>
</dbReference>
<evidence type="ECO:0000313" key="2">
    <source>
        <dbReference type="Proteomes" id="UP000510721"/>
    </source>
</evidence>
<dbReference type="GO" id="GO:0032259">
    <property type="term" value="P:methylation"/>
    <property type="evidence" value="ECO:0007669"/>
    <property type="project" value="UniProtKB-KW"/>
</dbReference>
<dbReference type="SUPFAM" id="SSF53335">
    <property type="entry name" value="S-adenosyl-L-methionine-dependent methyltransferases"/>
    <property type="match status" value="1"/>
</dbReference>
<keyword evidence="1" id="KW-0489">Methyltransferase</keyword>
<sequence>MFTQMTFKALEHRGWSERARIYDHYSGRFCRFGIAALIDAARISRGQSTLDVCCGTGEASLAAAARGAIVTGIDFSEEMIAEAKAKGGNVDFQVGDAEALIFDDAAFHRVINNFGTLDLADPDKAIAEAARVLKPGGRYAYTVWRGPDVSPLFRILPEVVSAHGTLDVDLPPAPPLFRFADREEAMGALSAAGFTDITFAGIPATLDFPLAELSDFFHHAFVRSTMVLERQEPAARARIEEALGESFQPFTENGIVHLPLPALVVSATRA</sequence>
<dbReference type="Pfam" id="PF13649">
    <property type="entry name" value="Methyltransf_25"/>
    <property type="match status" value="1"/>
</dbReference>
<keyword evidence="1" id="KW-0808">Transferase</keyword>
<dbReference type="CDD" id="cd02440">
    <property type="entry name" value="AdoMet_MTases"/>
    <property type="match status" value="1"/>
</dbReference>
<accession>A0A859QUD3</accession>
<keyword evidence="2" id="KW-1185">Reference proteome</keyword>
<dbReference type="InterPro" id="IPR041698">
    <property type="entry name" value="Methyltransf_25"/>
</dbReference>
<dbReference type="EMBL" id="CP041238">
    <property type="protein sequence ID" value="QLL62261.1"/>
    <property type="molecule type" value="Genomic_DNA"/>
</dbReference>
<dbReference type="InterPro" id="IPR029063">
    <property type="entry name" value="SAM-dependent_MTases_sf"/>
</dbReference>
<reference evidence="1 2" key="1">
    <citation type="submission" date="2019-06" db="EMBL/GenBank/DDBJ databases">
        <title>Complete genome sequence of Ensifer mexicanus ITTG R7 isolated from nodules of Acacia angustissima (Mill.) Kuntze.</title>
        <authorList>
            <person name="Rincon-Rosales R."/>
            <person name="Rogel M.A."/>
            <person name="Guerrero G."/>
            <person name="Rincon-Molina C.I."/>
            <person name="Lopez-Lopez A."/>
            <person name="Martinez-Romero E."/>
        </authorList>
    </citation>
    <scope>NUCLEOTIDE SEQUENCE [LARGE SCALE GENOMIC DNA]</scope>
    <source>
        <strain evidence="1 2">ITTG R7</strain>
    </source>
</reference>
<proteinExistence type="predicted"/>
<gene>
    <name evidence="1" type="ORF">FKV68_12830</name>
</gene>
<organism evidence="1 2">
    <name type="scientific">Sinorhizobium mexicanum</name>
    <dbReference type="NCBI Taxonomy" id="375549"/>
    <lineage>
        <taxon>Bacteria</taxon>
        <taxon>Pseudomonadati</taxon>
        <taxon>Pseudomonadota</taxon>
        <taxon>Alphaproteobacteria</taxon>
        <taxon>Hyphomicrobiales</taxon>
        <taxon>Rhizobiaceae</taxon>
        <taxon>Sinorhizobium/Ensifer group</taxon>
        <taxon>Sinorhizobium</taxon>
    </lineage>
</organism>
<dbReference type="KEGG" id="emx:FKV68_12830"/>
<dbReference type="Gene3D" id="3.40.50.150">
    <property type="entry name" value="Vaccinia Virus protein VP39"/>
    <property type="match status" value="1"/>
</dbReference>
<protein>
    <submittedName>
        <fullName evidence="1">Methyltransferase domain-containing protein</fullName>
    </submittedName>
</protein>